<dbReference type="eggNOG" id="KOG0017">
    <property type="taxonomic scope" value="Eukaryota"/>
</dbReference>
<dbReference type="Pfam" id="PF03732">
    <property type="entry name" value="Retrotrans_gag"/>
    <property type="match status" value="1"/>
</dbReference>
<evidence type="ECO:0000313" key="3">
    <source>
        <dbReference type="Proteomes" id="UP000053927"/>
    </source>
</evidence>
<proteinExistence type="predicted"/>
<protein>
    <recommendedName>
        <fullName evidence="1">Retrotransposon gag domain-containing protein</fullName>
    </recommendedName>
</protein>
<dbReference type="GeneID" id="18804512"/>
<gene>
    <name evidence="2" type="ORF">STEHIDRAFT_34567</name>
</gene>
<dbReference type="InterPro" id="IPR032567">
    <property type="entry name" value="RTL1-rel"/>
</dbReference>
<dbReference type="Proteomes" id="UP000053927">
    <property type="component" value="Unassembled WGS sequence"/>
</dbReference>
<dbReference type="OrthoDB" id="3263571at2759"/>
<sequence>DVKINPPKEFDGNRDDTLEFLTDCENFINTLGTTKFDTDTKKIAWTLSYLKGGSAGPWKISFIEGHPTGYRTWTEFKNKFKEVFGTIDHEAKNRLALINLRQGNTSADDHIVKFRTLIARSGINDNVSQTTLFQTSLNDALRAKIYSHDPLPTTIEEWYNKASTLDHQWQFANSMKSGSSFRSSRPTRDTKVRAVNLNFAERQKYIKEGRCFRCDKIGHR</sequence>
<dbReference type="EMBL" id="JH687468">
    <property type="protein sequence ID" value="EIM78989.1"/>
    <property type="molecule type" value="Genomic_DNA"/>
</dbReference>
<feature type="non-terminal residue" evidence="2">
    <location>
        <position position="220"/>
    </location>
</feature>
<dbReference type="PANTHER" id="PTHR15503">
    <property type="entry name" value="LDOC1 RELATED"/>
    <property type="match status" value="1"/>
</dbReference>
<feature type="domain" description="Retrotransposon gag" evidence="1">
    <location>
        <begin position="53"/>
        <end position="137"/>
    </location>
</feature>
<accession>R7RVG8</accession>
<dbReference type="OMA" id="ANNDNRC"/>
<organism evidence="2 3">
    <name type="scientific">Stereum hirsutum (strain FP-91666)</name>
    <name type="common">White-rot fungus</name>
    <dbReference type="NCBI Taxonomy" id="721885"/>
    <lineage>
        <taxon>Eukaryota</taxon>
        <taxon>Fungi</taxon>
        <taxon>Dikarya</taxon>
        <taxon>Basidiomycota</taxon>
        <taxon>Agaricomycotina</taxon>
        <taxon>Agaricomycetes</taxon>
        <taxon>Russulales</taxon>
        <taxon>Stereaceae</taxon>
        <taxon>Stereum</taxon>
    </lineage>
</organism>
<keyword evidence="3" id="KW-1185">Reference proteome</keyword>
<dbReference type="PANTHER" id="PTHR15503:SF22">
    <property type="entry name" value="TRANSPOSON TY3-I GAG POLYPROTEIN"/>
    <property type="match status" value="1"/>
</dbReference>
<dbReference type="InterPro" id="IPR005162">
    <property type="entry name" value="Retrotrans_gag_dom"/>
</dbReference>
<dbReference type="AlphaFoldDB" id="R7RVG8"/>
<evidence type="ECO:0000313" key="2">
    <source>
        <dbReference type="EMBL" id="EIM78989.1"/>
    </source>
</evidence>
<reference evidence="3" key="1">
    <citation type="journal article" date="2012" name="Science">
        <title>The Paleozoic origin of enzymatic lignin decomposition reconstructed from 31 fungal genomes.</title>
        <authorList>
            <person name="Floudas D."/>
            <person name="Binder M."/>
            <person name="Riley R."/>
            <person name="Barry K."/>
            <person name="Blanchette R.A."/>
            <person name="Henrissat B."/>
            <person name="Martinez A.T."/>
            <person name="Otillar R."/>
            <person name="Spatafora J.W."/>
            <person name="Yadav J.S."/>
            <person name="Aerts A."/>
            <person name="Benoit I."/>
            <person name="Boyd A."/>
            <person name="Carlson A."/>
            <person name="Copeland A."/>
            <person name="Coutinho P.M."/>
            <person name="de Vries R.P."/>
            <person name="Ferreira P."/>
            <person name="Findley K."/>
            <person name="Foster B."/>
            <person name="Gaskell J."/>
            <person name="Glotzer D."/>
            <person name="Gorecki P."/>
            <person name="Heitman J."/>
            <person name="Hesse C."/>
            <person name="Hori C."/>
            <person name="Igarashi K."/>
            <person name="Jurgens J.A."/>
            <person name="Kallen N."/>
            <person name="Kersten P."/>
            <person name="Kohler A."/>
            <person name="Kuees U."/>
            <person name="Kumar T.K.A."/>
            <person name="Kuo A."/>
            <person name="LaButti K."/>
            <person name="Larrondo L.F."/>
            <person name="Lindquist E."/>
            <person name="Ling A."/>
            <person name="Lombard V."/>
            <person name="Lucas S."/>
            <person name="Lundell T."/>
            <person name="Martin R."/>
            <person name="McLaughlin D.J."/>
            <person name="Morgenstern I."/>
            <person name="Morin E."/>
            <person name="Murat C."/>
            <person name="Nagy L.G."/>
            <person name="Nolan M."/>
            <person name="Ohm R.A."/>
            <person name="Patyshakuliyeva A."/>
            <person name="Rokas A."/>
            <person name="Ruiz-Duenas F.J."/>
            <person name="Sabat G."/>
            <person name="Salamov A."/>
            <person name="Samejima M."/>
            <person name="Schmutz J."/>
            <person name="Slot J.C."/>
            <person name="St John F."/>
            <person name="Stenlid J."/>
            <person name="Sun H."/>
            <person name="Sun S."/>
            <person name="Syed K."/>
            <person name="Tsang A."/>
            <person name="Wiebenga A."/>
            <person name="Young D."/>
            <person name="Pisabarro A."/>
            <person name="Eastwood D.C."/>
            <person name="Martin F."/>
            <person name="Cullen D."/>
            <person name="Grigoriev I.V."/>
            <person name="Hibbett D.S."/>
        </authorList>
    </citation>
    <scope>NUCLEOTIDE SEQUENCE [LARGE SCALE GENOMIC DNA]</scope>
    <source>
        <strain evidence="3">FP-91666</strain>
    </source>
</reference>
<dbReference type="KEGG" id="shs:STEHIDRAFT_34567"/>
<dbReference type="RefSeq" id="XP_007311913.1">
    <property type="nucleotide sequence ID" value="XM_007311851.1"/>
</dbReference>
<feature type="non-terminal residue" evidence="2">
    <location>
        <position position="1"/>
    </location>
</feature>
<name>R7RVG8_STEHR</name>
<evidence type="ECO:0000259" key="1">
    <source>
        <dbReference type="Pfam" id="PF03732"/>
    </source>
</evidence>